<keyword evidence="1" id="KW-0812">Transmembrane</keyword>
<proteinExistence type="predicted"/>
<evidence type="ECO:0000313" key="2">
    <source>
        <dbReference type="EMBL" id="MFB9678402.1"/>
    </source>
</evidence>
<name>A0ABV5TH97_9ACTN</name>
<dbReference type="RefSeq" id="WP_344750353.1">
    <property type="nucleotide sequence ID" value="NZ_BAAAWW010000226.1"/>
</dbReference>
<organism evidence="2 3">
    <name type="scientific">Streptosporangium vulgare</name>
    <dbReference type="NCBI Taxonomy" id="46190"/>
    <lineage>
        <taxon>Bacteria</taxon>
        <taxon>Bacillati</taxon>
        <taxon>Actinomycetota</taxon>
        <taxon>Actinomycetes</taxon>
        <taxon>Streptosporangiales</taxon>
        <taxon>Streptosporangiaceae</taxon>
        <taxon>Streptosporangium</taxon>
    </lineage>
</organism>
<sequence length="126" mass="12936">MITLGPVLVTVVPARTAKFAAVPSGGGVAAFVAFVAFAVCGVAATQPSATAAVRAPAGQERTTSRGTIGGWPALITVLPFSFGISPPRRIADDAPFSPTLLIGGVVLVIRRAGYFIAWLSEYLYGM</sequence>
<keyword evidence="1" id="KW-1133">Transmembrane helix</keyword>
<keyword evidence="1" id="KW-0472">Membrane</keyword>
<dbReference type="Proteomes" id="UP001589610">
    <property type="component" value="Unassembled WGS sequence"/>
</dbReference>
<comment type="caution">
    <text evidence="2">The sequence shown here is derived from an EMBL/GenBank/DDBJ whole genome shotgun (WGS) entry which is preliminary data.</text>
</comment>
<keyword evidence="3" id="KW-1185">Reference proteome</keyword>
<feature type="transmembrane region" description="Helical" evidence="1">
    <location>
        <begin position="66"/>
        <end position="84"/>
    </location>
</feature>
<feature type="transmembrane region" description="Helical" evidence="1">
    <location>
        <begin position="26"/>
        <end position="45"/>
    </location>
</feature>
<protein>
    <submittedName>
        <fullName evidence="2">Uncharacterized protein</fullName>
    </submittedName>
</protein>
<evidence type="ECO:0000313" key="3">
    <source>
        <dbReference type="Proteomes" id="UP001589610"/>
    </source>
</evidence>
<reference evidence="2 3" key="1">
    <citation type="submission" date="2024-09" db="EMBL/GenBank/DDBJ databases">
        <authorList>
            <person name="Sun Q."/>
            <person name="Mori K."/>
        </authorList>
    </citation>
    <scope>NUCLEOTIDE SEQUENCE [LARGE SCALE GENOMIC DNA]</scope>
    <source>
        <strain evidence="2 3">JCM 3028</strain>
    </source>
</reference>
<evidence type="ECO:0000256" key="1">
    <source>
        <dbReference type="SAM" id="Phobius"/>
    </source>
</evidence>
<gene>
    <name evidence="2" type="ORF">ACFFRH_23220</name>
</gene>
<feature type="transmembrane region" description="Helical" evidence="1">
    <location>
        <begin position="96"/>
        <end position="119"/>
    </location>
</feature>
<accession>A0ABV5TH97</accession>
<dbReference type="EMBL" id="JBHMBS010000011">
    <property type="protein sequence ID" value="MFB9678402.1"/>
    <property type="molecule type" value="Genomic_DNA"/>
</dbReference>